<reference evidence="1 2" key="1">
    <citation type="submission" date="2019-12" db="EMBL/GenBank/DDBJ databases">
        <title>Streptomyces sp. strain T44 isolated from rhizosphere soil of Broussonetia papyrifera.</title>
        <authorList>
            <person name="Mo P."/>
        </authorList>
    </citation>
    <scope>NUCLEOTIDE SEQUENCE [LARGE SCALE GENOMIC DNA]</scope>
    <source>
        <strain evidence="1 2">T44</strain>
    </source>
</reference>
<evidence type="ECO:0000313" key="1">
    <source>
        <dbReference type="EMBL" id="QHA02023.1"/>
    </source>
</evidence>
<protein>
    <submittedName>
        <fullName evidence="1">Uncharacterized protein</fullName>
    </submittedName>
</protein>
<dbReference type="RefSeq" id="WP_158916658.1">
    <property type="nucleotide sequence ID" value="NZ_CP047020.1"/>
</dbReference>
<gene>
    <name evidence="1" type="ORF">GQF42_00295</name>
</gene>
<dbReference type="EMBL" id="CP047020">
    <property type="protein sequence ID" value="QHA02023.1"/>
    <property type="molecule type" value="Genomic_DNA"/>
</dbReference>
<evidence type="ECO:0000313" key="2">
    <source>
        <dbReference type="Proteomes" id="UP000436138"/>
    </source>
</evidence>
<dbReference type="Proteomes" id="UP000436138">
    <property type="component" value="Chromosome"/>
</dbReference>
<dbReference type="AlphaFoldDB" id="A0A6I6MP84"/>
<sequence>MARRYEDLRAAVLGGPDGGSRQGWAVLARSGMAAWIKAVARIPVPSRHVRDRPPAPVAVAVAGELVEVLASMAWMAAGGCRSG</sequence>
<organism evidence="1 2">
    <name type="scientific">Streptomyces broussonetiae</name>
    <dbReference type="NCBI Taxonomy" id="2686304"/>
    <lineage>
        <taxon>Bacteria</taxon>
        <taxon>Bacillati</taxon>
        <taxon>Actinomycetota</taxon>
        <taxon>Actinomycetes</taxon>
        <taxon>Kitasatosporales</taxon>
        <taxon>Streptomycetaceae</taxon>
        <taxon>Streptomyces</taxon>
    </lineage>
</organism>
<keyword evidence="2" id="KW-1185">Reference proteome</keyword>
<proteinExistence type="predicted"/>
<name>A0A6I6MP84_9ACTN</name>
<accession>A0A6I6MP84</accession>
<dbReference type="KEGG" id="sbro:GQF42_00295"/>